<keyword evidence="2" id="KW-1185">Reference proteome</keyword>
<dbReference type="EMBL" id="RSED01000002">
    <property type="protein sequence ID" value="RRS05726.1"/>
    <property type="molecule type" value="Genomic_DNA"/>
</dbReference>
<reference evidence="1 2" key="1">
    <citation type="submission" date="2018-12" db="EMBL/GenBank/DDBJ databases">
        <title>The whole draft genome of Aquabacterium sp. SJQ9.</title>
        <authorList>
            <person name="Sun L."/>
            <person name="Gao X."/>
            <person name="Chen W."/>
            <person name="Huang K."/>
        </authorList>
    </citation>
    <scope>NUCLEOTIDE SEQUENCE [LARGE SCALE GENOMIC DNA]</scope>
    <source>
        <strain evidence="1 2">SJQ9</strain>
    </source>
</reference>
<accession>A0A3R8TVJ3</accession>
<evidence type="ECO:0000313" key="2">
    <source>
        <dbReference type="Proteomes" id="UP000269265"/>
    </source>
</evidence>
<dbReference type="Proteomes" id="UP000269265">
    <property type="component" value="Unassembled WGS sequence"/>
</dbReference>
<name>A0A3R8TVJ3_9BURK</name>
<dbReference type="AlphaFoldDB" id="A0A3R8TVJ3"/>
<sequence>MVLLKVLQSSEQASFEGIRMSSDQFVNRCMPGHHDLLRDASKFIPLARTRTRTVRSAVDMSAYARMVDDSGA</sequence>
<comment type="caution">
    <text evidence="1">The sequence shown here is derived from an EMBL/GenBank/DDBJ whole genome shotgun (WGS) entry which is preliminary data.</text>
</comment>
<gene>
    <name evidence="1" type="ORF">EIP75_02340</name>
</gene>
<organism evidence="1 2">
    <name type="scientific">Aquabacterium soli</name>
    <dbReference type="NCBI Taxonomy" id="2493092"/>
    <lineage>
        <taxon>Bacteria</taxon>
        <taxon>Pseudomonadati</taxon>
        <taxon>Pseudomonadota</taxon>
        <taxon>Betaproteobacteria</taxon>
        <taxon>Burkholderiales</taxon>
        <taxon>Aquabacterium</taxon>
    </lineage>
</organism>
<protein>
    <submittedName>
        <fullName evidence="1">Uncharacterized protein</fullName>
    </submittedName>
</protein>
<evidence type="ECO:0000313" key="1">
    <source>
        <dbReference type="EMBL" id="RRS05726.1"/>
    </source>
</evidence>
<proteinExistence type="predicted"/>
<dbReference type="RefSeq" id="WP_125241633.1">
    <property type="nucleotide sequence ID" value="NZ_RSED01000002.1"/>
</dbReference>